<dbReference type="Proteomes" id="UP001487296">
    <property type="component" value="Unassembled WGS sequence"/>
</dbReference>
<comment type="caution">
    <text evidence="3">The sequence shown here is derived from an EMBL/GenBank/DDBJ whole genome shotgun (WGS) entry which is preliminary data.</text>
</comment>
<keyword evidence="2" id="KW-0732">Signal</keyword>
<dbReference type="EMBL" id="JBBNFP010000004">
    <property type="protein sequence ID" value="MEQ2485829.1"/>
    <property type="molecule type" value="Genomic_DNA"/>
</dbReference>
<dbReference type="Gene3D" id="2.60.120.260">
    <property type="entry name" value="Galactose-binding domain-like"/>
    <property type="match status" value="1"/>
</dbReference>
<reference evidence="3 4" key="1">
    <citation type="submission" date="2024-04" db="EMBL/GenBank/DDBJ databases">
        <title>Human intestinal bacterial collection.</title>
        <authorList>
            <person name="Pauvert C."/>
            <person name="Hitch T.C.A."/>
            <person name="Clavel T."/>
        </authorList>
    </citation>
    <scope>NUCLEOTIDE SEQUENCE [LARGE SCALE GENOMIC DNA]</scope>
    <source>
        <strain evidence="3 4">CLA-AA-H145</strain>
    </source>
</reference>
<evidence type="ECO:0000256" key="2">
    <source>
        <dbReference type="SAM" id="SignalP"/>
    </source>
</evidence>
<accession>A0ABV1FN54</accession>
<keyword evidence="1" id="KW-0175">Coiled coil</keyword>
<evidence type="ECO:0000313" key="3">
    <source>
        <dbReference type="EMBL" id="MEQ2485829.1"/>
    </source>
</evidence>
<dbReference type="RefSeq" id="WP_215758831.1">
    <property type="nucleotide sequence ID" value="NZ_JAHKBE010000003.1"/>
</dbReference>
<feature type="chain" id="PRO_5046631993" evidence="2">
    <location>
        <begin position="25"/>
        <end position="1163"/>
    </location>
</feature>
<proteinExistence type="predicted"/>
<protein>
    <submittedName>
        <fullName evidence="3">Uncharacterized protein</fullName>
    </submittedName>
</protein>
<gene>
    <name evidence="3" type="ORF">AAAT34_02015</name>
</gene>
<keyword evidence="4" id="KW-1185">Reference proteome</keyword>
<sequence length="1163" mass="125121">MKKFYSYIVGAMALALPLSIAAVAALPAINDTVGETMANGVATINFADSTYATSSAESNEGDITEDRVFQIGEGTMTVTPSTSSTANRFWAVKGKPQLRLYGGKMVFEAPEGRAITNIVFTTDKKWEEPTYEPANNATAKKQWEGNAVKVTATIGKQCQINTITVTYANANEETIKPEVKVVTFKTVDNIATFNALPKDSAVRLTLTDAYVTKVYNGNIYVQDATAATIFHNTGLNLEEGQVLNGTIIGKQAPYNDIPELAANDSTNLDKVVITEGAATPKEVTLATVNNDILSQLVKLGEAKLIDSLGNHYAVQGEDTMQVYDQFRVLGEEYVWPEEALSITAIVGSYKGNVQLMPVSAEAIEAKPEPALESGVYYLYNVATKKWLAAGNSWGTQASLNDYGLDFTVSMLEDGTYTLDSRVANNATQHFLGANAYVDANAYGWNITDITAEGDTEKVLQLTTADGKFLAFSGEGTVVNATNVADADAAKWIAVSREKRIQDIMDALPTASKENPVDVTLLFQGMNFGRNDQRNSAWQGSPTLSGDNDNFCAEKYNTVFDVNQTAEVPNGVYSVVYQGFYRDGKAAEAAAARTDSTENINAVVYAGEVEKPMLSIFAAAGQKDNVGTNTTFGYVPQTMNDASKYFSAGLYNDTIKNVVVNQGSLKIGVKQTVEGRGSNWTIFDNFRVFCTSNKIDLTIYKEAYEAALAAAQVAQADTIVTGEEMAALNAAVEQYGTIAEETQEAYEEATSALKAATANLKNARNAYLALANAKKAVKNYPYAAVQKVDDLKAAIDLAPANAAQADSIAAVLPQLERVASESNSLAEADETALNMTDLIVNPLAADAIDANVWKISGGKINIKSSEPWTDAEGNAEHHYFDSDNWSDKSWTTNMTQELKLTEGQYILSVMARANAEMETFKLYANFGEDQLGSVDMMHHGSSNGLFNFGWERNYVVIDVPMDGAVTIGVEGSTNTAHSWMSFADFRLVKIGVMDYDRDTTITVAPTDNVWMAYVGQEKEVSLTIAHTGTTGTIAPFSVAVGYENADDAEQQGSLNPASVSTTPLHAGESAVASATWTPAATGSFYLYYVNAEGEKVRSEKAITVYASKEEMEAVIAGVSNILIDANAAANVYTVDGQLVRKNAKSLTGLPKGLYIVAGKKVVVK</sequence>
<feature type="coiled-coil region" evidence="1">
    <location>
        <begin position="738"/>
        <end position="772"/>
    </location>
</feature>
<evidence type="ECO:0000256" key="1">
    <source>
        <dbReference type="SAM" id="Coils"/>
    </source>
</evidence>
<name>A0ABV1FN54_9BACT</name>
<evidence type="ECO:0000313" key="4">
    <source>
        <dbReference type="Proteomes" id="UP001487296"/>
    </source>
</evidence>
<feature type="signal peptide" evidence="2">
    <location>
        <begin position="1"/>
        <end position="24"/>
    </location>
</feature>
<organism evidence="3 4">
    <name type="scientific">Hallella faecis</name>
    <dbReference type="NCBI Taxonomy" id="2841596"/>
    <lineage>
        <taxon>Bacteria</taxon>
        <taxon>Pseudomonadati</taxon>
        <taxon>Bacteroidota</taxon>
        <taxon>Bacteroidia</taxon>
        <taxon>Bacteroidales</taxon>
        <taxon>Prevotellaceae</taxon>
        <taxon>Hallella</taxon>
    </lineage>
</organism>